<dbReference type="eggNOG" id="COG0438">
    <property type="taxonomic scope" value="Bacteria"/>
</dbReference>
<dbReference type="InterPro" id="IPR050194">
    <property type="entry name" value="Glycosyltransferase_grp1"/>
</dbReference>
<dbReference type="STRING" id="536227.Ccar_14220"/>
<evidence type="ECO:0000313" key="4">
    <source>
        <dbReference type="Proteomes" id="UP000004198"/>
    </source>
</evidence>
<dbReference type="InterPro" id="IPR028098">
    <property type="entry name" value="Glyco_trans_4-like_N"/>
</dbReference>
<gene>
    <name evidence="3" type="ORF">CcarbDRAFT_3651</name>
</gene>
<proteinExistence type="predicted"/>
<dbReference type="Gene3D" id="3.40.50.2000">
    <property type="entry name" value="Glycogen Phosphorylase B"/>
    <property type="match status" value="2"/>
</dbReference>
<dbReference type="InterPro" id="IPR001296">
    <property type="entry name" value="Glyco_trans_1"/>
</dbReference>
<dbReference type="PANTHER" id="PTHR45947">
    <property type="entry name" value="SULFOQUINOVOSYL TRANSFERASE SQD2"/>
    <property type="match status" value="1"/>
</dbReference>
<dbReference type="KEGG" id="cck:Ccar_14220"/>
<dbReference type="CDD" id="cd03812">
    <property type="entry name" value="GT4_CapH-like"/>
    <property type="match status" value="1"/>
</dbReference>
<protein>
    <submittedName>
        <fullName evidence="3">Glycosyl transferase group 1</fullName>
    </submittedName>
</protein>
<dbReference type="RefSeq" id="WP_007062536.1">
    <property type="nucleotide sequence ID" value="NZ_ACVI01000071.1"/>
</dbReference>
<dbReference type="EMBL" id="ACVI01000071">
    <property type="protein sequence ID" value="EET85922.1"/>
    <property type="molecule type" value="Genomic_DNA"/>
</dbReference>
<dbReference type="GO" id="GO:0016757">
    <property type="term" value="F:glycosyltransferase activity"/>
    <property type="evidence" value="ECO:0007669"/>
    <property type="project" value="InterPro"/>
</dbReference>
<evidence type="ECO:0000259" key="1">
    <source>
        <dbReference type="Pfam" id="PF00534"/>
    </source>
</evidence>
<dbReference type="AlphaFoldDB" id="C6PXY4"/>
<reference evidence="3 4" key="1">
    <citation type="submission" date="2009-06" db="EMBL/GenBank/DDBJ databases">
        <title>The draft genome of Clostridium carboxidivorans P7.</title>
        <authorList>
            <consortium name="US DOE Joint Genome Institute (JGI-PGF)"/>
            <person name="Lucas S."/>
            <person name="Copeland A."/>
            <person name="Lapidus A."/>
            <person name="Glavina del Rio T."/>
            <person name="Tice H."/>
            <person name="Bruce D."/>
            <person name="Goodwin L."/>
            <person name="Pitluck S."/>
            <person name="Larimer F."/>
            <person name="Land M.L."/>
            <person name="Hauser L."/>
            <person name="Hemme C.L."/>
        </authorList>
    </citation>
    <scope>NUCLEOTIDE SEQUENCE [LARGE SCALE GENOMIC DNA]</scope>
    <source>
        <strain evidence="3 4">P7</strain>
    </source>
</reference>
<feature type="domain" description="Glycosyltransferase subfamily 4-like N-terminal" evidence="2">
    <location>
        <begin position="17"/>
        <end position="178"/>
    </location>
</feature>
<evidence type="ECO:0000313" key="3">
    <source>
        <dbReference type="EMBL" id="EET85922.1"/>
    </source>
</evidence>
<dbReference type="OrthoDB" id="9804196at2"/>
<keyword evidence="4" id="KW-1185">Reference proteome</keyword>
<organism evidence="3 4">
    <name type="scientific">Clostridium carboxidivorans P7</name>
    <dbReference type="NCBI Taxonomy" id="536227"/>
    <lineage>
        <taxon>Bacteria</taxon>
        <taxon>Bacillati</taxon>
        <taxon>Bacillota</taxon>
        <taxon>Clostridia</taxon>
        <taxon>Eubacteriales</taxon>
        <taxon>Clostridiaceae</taxon>
        <taxon>Clostridium</taxon>
    </lineage>
</organism>
<dbReference type="Pfam" id="PF13439">
    <property type="entry name" value="Glyco_transf_4"/>
    <property type="match status" value="1"/>
</dbReference>
<dbReference type="Proteomes" id="UP000004198">
    <property type="component" value="Unassembled WGS sequence"/>
</dbReference>
<name>C6PXY4_9CLOT</name>
<dbReference type="Pfam" id="PF00534">
    <property type="entry name" value="Glycos_transf_1"/>
    <property type="match status" value="1"/>
</dbReference>
<evidence type="ECO:0000259" key="2">
    <source>
        <dbReference type="Pfam" id="PF13439"/>
    </source>
</evidence>
<accession>C6PXY4</accession>
<feature type="domain" description="Glycosyl transferase family 1" evidence="1">
    <location>
        <begin position="187"/>
        <end position="307"/>
    </location>
</feature>
<keyword evidence="3" id="KW-0808">Transferase</keyword>
<dbReference type="SUPFAM" id="SSF53756">
    <property type="entry name" value="UDP-Glycosyltransferase/glycogen phosphorylase"/>
    <property type="match status" value="1"/>
</dbReference>
<dbReference type="PATRIC" id="fig|536227.13.peg.2980"/>
<dbReference type="PANTHER" id="PTHR45947:SF3">
    <property type="entry name" value="SULFOQUINOVOSYL TRANSFERASE SQD2"/>
    <property type="match status" value="1"/>
</dbReference>
<comment type="caution">
    <text evidence="3">The sequence shown here is derived from an EMBL/GenBank/DDBJ whole genome shotgun (WGS) entry which is preliminary data.</text>
</comment>
<sequence length="380" mass="43791">MEKPIRILHVLGTLNRGGAETMIMNVYRNIDRSKIQFDFVIHTKEKCDYDDEIIKLGGNIYSFPRYLGKNHFKYKKAWDIFFNSHQEYKIVHGHMRSTAAIYLKIAKKHGLITIAHSHSTASRGNKVEQFVKNIMQFPIRYIADYLFACSDDAGKWLFGNNVIKKNNYRVIKNAIDAEKYVFNEAKRNEMRKALGIEDKFVVGHTGSFSYPKNHKFLIDFFYQVQKKNKNVILLLVGDGELRPQIEKQINSLDIKDKVILTGIVPNVNDYMQVMDVFVFPSMFEGLGIVTIEAQAAGLLCIVADTVPKEAFITNLIEKISLSEGLEVWADKVLKCTKYKKRNTFKEIRSAGFDVVEEANVFEAFYEKQLICNKNREVISL</sequence>